<evidence type="ECO:0000256" key="1">
    <source>
        <dbReference type="ARBA" id="ARBA00023015"/>
    </source>
</evidence>
<organism evidence="5 6">
    <name type="scientific">Aciditerrimonas ferrireducens</name>
    <dbReference type="NCBI Taxonomy" id="667306"/>
    <lineage>
        <taxon>Bacteria</taxon>
        <taxon>Bacillati</taxon>
        <taxon>Actinomycetota</taxon>
        <taxon>Acidimicrobiia</taxon>
        <taxon>Acidimicrobiales</taxon>
        <taxon>Acidimicrobiaceae</taxon>
        <taxon>Aciditerrimonas</taxon>
    </lineage>
</organism>
<dbReference type="Gene3D" id="1.20.120.530">
    <property type="entry name" value="GntR ligand-binding domain-like"/>
    <property type="match status" value="1"/>
</dbReference>
<feature type="domain" description="GntR C-terminal" evidence="4">
    <location>
        <begin position="21"/>
        <end position="134"/>
    </location>
</feature>
<comment type="caution">
    <text evidence="5">The sequence shown here is derived from an EMBL/GenBank/DDBJ whole genome shotgun (WGS) entry which is preliminary data.</text>
</comment>
<keyword evidence="2" id="KW-0238">DNA-binding</keyword>
<dbReference type="Pfam" id="PF07729">
    <property type="entry name" value="FCD"/>
    <property type="match status" value="1"/>
</dbReference>
<dbReference type="EMBL" id="JBHLYQ010000144">
    <property type="protein sequence ID" value="MFC0082728.1"/>
    <property type="molecule type" value="Genomic_DNA"/>
</dbReference>
<proteinExistence type="predicted"/>
<evidence type="ECO:0000256" key="2">
    <source>
        <dbReference type="ARBA" id="ARBA00023125"/>
    </source>
</evidence>
<dbReference type="InterPro" id="IPR008920">
    <property type="entry name" value="TF_FadR/GntR_C"/>
</dbReference>
<evidence type="ECO:0000313" key="5">
    <source>
        <dbReference type="EMBL" id="MFC0082728.1"/>
    </source>
</evidence>
<dbReference type="RefSeq" id="WP_377790357.1">
    <property type="nucleotide sequence ID" value="NZ_JBHLYQ010000144.1"/>
</dbReference>
<keyword evidence="6" id="KW-1185">Reference proteome</keyword>
<dbReference type="Proteomes" id="UP001589788">
    <property type="component" value="Unassembled WGS sequence"/>
</dbReference>
<keyword evidence="1" id="KW-0805">Transcription regulation</keyword>
<evidence type="ECO:0000259" key="4">
    <source>
        <dbReference type="Pfam" id="PF07729"/>
    </source>
</evidence>
<accession>A0ABV6C4V7</accession>
<keyword evidence="3" id="KW-0804">Transcription</keyword>
<evidence type="ECO:0000313" key="6">
    <source>
        <dbReference type="Proteomes" id="UP001589788"/>
    </source>
</evidence>
<protein>
    <submittedName>
        <fullName evidence="5">FCD domain-containing protein</fullName>
    </submittedName>
</protein>
<dbReference type="SUPFAM" id="SSF48008">
    <property type="entry name" value="GntR ligand-binding domain-like"/>
    <property type="match status" value="1"/>
</dbReference>
<name>A0ABV6C4V7_9ACTN</name>
<dbReference type="InterPro" id="IPR011711">
    <property type="entry name" value="GntR_C"/>
</dbReference>
<sequence length="159" mass="16752">MTAATRPVRRSSQAADPVGRRVNVERAAVMALGHRAEPAALDRLLEWCRTDTAAAAAGLVDEPVAEARFHRALLDAAGDPALRRLGDRLLGADDLGGCATLRATLATLAEHEAIVVALQRGALEEAASLLEAHLYRRAVLALLSRSESPRCPAPGCPPP</sequence>
<gene>
    <name evidence="5" type="ORF">ACFFRE_11355</name>
</gene>
<reference evidence="5 6" key="1">
    <citation type="submission" date="2024-09" db="EMBL/GenBank/DDBJ databases">
        <authorList>
            <person name="Sun Q."/>
            <person name="Mori K."/>
        </authorList>
    </citation>
    <scope>NUCLEOTIDE SEQUENCE [LARGE SCALE GENOMIC DNA]</scope>
    <source>
        <strain evidence="5 6">JCM 15389</strain>
    </source>
</reference>
<evidence type="ECO:0000256" key="3">
    <source>
        <dbReference type="ARBA" id="ARBA00023163"/>
    </source>
</evidence>